<name>A0ABW0V145_9ACTN</name>
<reference evidence="4" key="1">
    <citation type="journal article" date="2019" name="Int. J. Syst. Evol. Microbiol.">
        <title>The Global Catalogue of Microorganisms (GCM) 10K type strain sequencing project: providing services to taxonomists for standard genome sequencing and annotation.</title>
        <authorList>
            <consortium name="The Broad Institute Genomics Platform"/>
            <consortium name="The Broad Institute Genome Sequencing Center for Infectious Disease"/>
            <person name="Wu L."/>
            <person name="Ma J."/>
        </authorList>
    </citation>
    <scope>NUCLEOTIDE SEQUENCE [LARGE SCALE GENOMIC DNA]</scope>
    <source>
        <strain evidence="4">CGMCC 4.7248</strain>
    </source>
</reference>
<organism evidence="3 4">
    <name type="scientific">Streptomyces bullii</name>
    <dbReference type="NCBI Taxonomy" id="349910"/>
    <lineage>
        <taxon>Bacteria</taxon>
        <taxon>Bacillati</taxon>
        <taxon>Actinomycetota</taxon>
        <taxon>Actinomycetes</taxon>
        <taxon>Kitasatosporales</taxon>
        <taxon>Streptomycetaceae</taxon>
        <taxon>Streptomyces</taxon>
    </lineage>
</organism>
<protein>
    <submittedName>
        <fullName evidence="3">Uncharacterized protein</fullName>
    </submittedName>
</protein>
<evidence type="ECO:0000256" key="1">
    <source>
        <dbReference type="SAM" id="MobiDB-lite"/>
    </source>
</evidence>
<dbReference type="RefSeq" id="WP_381028769.1">
    <property type="nucleotide sequence ID" value="NZ_JBHSNY010000012.1"/>
</dbReference>
<sequence length="64" mass="6533">MTTGGSGSRHHARDPQGGAPDEATGTPKIMLLIVLPGGFNGVLLIAAGVRWGAVRRPEESAQVA</sequence>
<gene>
    <name evidence="3" type="ORF">ACFPZJ_31520</name>
</gene>
<evidence type="ECO:0000313" key="4">
    <source>
        <dbReference type="Proteomes" id="UP001596154"/>
    </source>
</evidence>
<keyword evidence="2" id="KW-0812">Transmembrane</keyword>
<comment type="caution">
    <text evidence="3">The sequence shown here is derived from an EMBL/GenBank/DDBJ whole genome shotgun (WGS) entry which is preliminary data.</text>
</comment>
<accession>A0ABW0V145</accession>
<proteinExistence type="predicted"/>
<keyword evidence="2" id="KW-1133">Transmembrane helix</keyword>
<keyword evidence="4" id="KW-1185">Reference proteome</keyword>
<evidence type="ECO:0000256" key="2">
    <source>
        <dbReference type="SAM" id="Phobius"/>
    </source>
</evidence>
<dbReference type="Proteomes" id="UP001596154">
    <property type="component" value="Unassembled WGS sequence"/>
</dbReference>
<keyword evidence="2" id="KW-0472">Membrane</keyword>
<feature type="region of interest" description="Disordered" evidence="1">
    <location>
        <begin position="1"/>
        <end position="24"/>
    </location>
</feature>
<evidence type="ECO:0000313" key="3">
    <source>
        <dbReference type="EMBL" id="MFC5638215.1"/>
    </source>
</evidence>
<feature type="transmembrane region" description="Helical" evidence="2">
    <location>
        <begin position="29"/>
        <end position="49"/>
    </location>
</feature>
<dbReference type="EMBL" id="JBHSNY010000012">
    <property type="protein sequence ID" value="MFC5638215.1"/>
    <property type="molecule type" value="Genomic_DNA"/>
</dbReference>